<dbReference type="Proteomes" id="UP001299068">
    <property type="component" value="Unassembled WGS sequence"/>
</dbReference>
<keyword evidence="1" id="KW-0812">Transmembrane</keyword>
<comment type="caution">
    <text evidence="2">The sequence shown here is derived from an EMBL/GenBank/DDBJ whole genome shotgun (WGS) entry which is preliminary data.</text>
</comment>
<keyword evidence="3" id="KW-1185">Reference proteome</keyword>
<feature type="transmembrane region" description="Helical" evidence="1">
    <location>
        <begin position="7"/>
        <end position="26"/>
    </location>
</feature>
<protein>
    <recommendedName>
        <fullName evidence="4">VCBS repeat-containing protein</fullName>
    </recommendedName>
</protein>
<sequence length="247" mass="28202">MFFNIRLGVFIVIISLTSVLSGLSYYHSYSYNIQDLSSNYKKDNKLLAKIQENHIELYSLDSEKDVEKNGEYRKIMLKVKDKKKEFSWHVDIGESFKPILILSDINSDGVDELIIIITTGHGTGVYTQEVHVVKVNSLDEIKVINPLKVISKNVKTKMTKEDNNIDIKVDINGKLFKKSIKESESELWFDDVVFGNVINYDVVNNKLIAIIAAGASPTLRFGEVVISYMFKDGVLQASNIFFREYKE</sequence>
<organism evidence="2 3">
    <name type="scientific">Clostridium sardiniense</name>
    <name type="common">Clostridium absonum</name>
    <dbReference type="NCBI Taxonomy" id="29369"/>
    <lineage>
        <taxon>Bacteria</taxon>
        <taxon>Bacillati</taxon>
        <taxon>Bacillota</taxon>
        <taxon>Clostridia</taxon>
        <taxon>Eubacteriales</taxon>
        <taxon>Clostridiaceae</taxon>
        <taxon>Clostridium</taxon>
    </lineage>
</organism>
<accession>A0ABS7KX57</accession>
<name>A0ABS7KX57_CLOSR</name>
<keyword evidence="1" id="KW-0472">Membrane</keyword>
<dbReference type="RefSeq" id="WP_221860646.1">
    <property type="nucleotide sequence ID" value="NZ_JAIKTU010000005.1"/>
</dbReference>
<proteinExistence type="predicted"/>
<reference evidence="2 3" key="1">
    <citation type="journal article" date="2021" name="Cell Host Microbe">
        <title>in vivo commensal control of Clostridioides difficile virulence.</title>
        <authorList>
            <person name="Girinathan B.P."/>
            <person name="Dibenedetto N."/>
            <person name="Worley J.N."/>
            <person name="Peltier J."/>
            <person name="Arrieta-Ortiz M.L."/>
            <person name="Rupa Christinal Immanuel S."/>
            <person name="Lavin R."/>
            <person name="Delaney M.L."/>
            <person name="Cummins C."/>
            <person name="Hoffmann M."/>
            <person name="Luo Y."/>
            <person name="Gonzalez-Escalona N."/>
            <person name="Allard M."/>
            <person name="Onderdonk A.B."/>
            <person name="Gerber G.K."/>
            <person name="Sonenshein A.L."/>
            <person name="Baliga N."/>
            <person name="Dupuy B."/>
            <person name="Bry L."/>
        </authorList>
    </citation>
    <scope>NUCLEOTIDE SEQUENCE [LARGE SCALE GENOMIC DNA]</scope>
    <source>
        <strain evidence="2 3">DSM 599</strain>
    </source>
</reference>
<evidence type="ECO:0000313" key="3">
    <source>
        <dbReference type="Proteomes" id="UP001299068"/>
    </source>
</evidence>
<evidence type="ECO:0000256" key="1">
    <source>
        <dbReference type="SAM" id="Phobius"/>
    </source>
</evidence>
<evidence type="ECO:0008006" key="4">
    <source>
        <dbReference type="Google" id="ProtNLM"/>
    </source>
</evidence>
<gene>
    <name evidence="2" type="ORF">K5V21_08000</name>
</gene>
<keyword evidence="1" id="KW-1133">Transmembrane helix</keyword>
<evidence type="ECO:0000313" key="2">
    <source>
        <dbReference type="EMBL" id="MBY0755398.1"/>
    </source>
</evidence>
<dbReference type="EMBL" id="JAIKTU010000005">
    <property type="protein sequence ID" value="MBY0755398.1"/>
    <property type="molecule type" value="Genomic_DNA"/>
</dbReference>